<evidence type="ECO:0000256" key="7">
    <source>
        <dbReference type="ARBA" id="ARBA00023295"/>
    </source>
</evidence>
<dbReference type="Proteomes" id="UP000295684">
    <property type="component" value="Unassembled WGS sequence"/>
</dbReference>
<evidence type="ECO:0000256" key="9">
    <source>
        <dbReference type="PROSITE-ProRule" id="PRU01097"/>
    </source>
</evidence>
<dbReference type="AlphaFoldDB" id="A0A4R2HG12"/>
<evidence type="ECO:0000256" key="6">
    <source>
        <dbReference type="ARBA" id="ARBA00023277"/>
    </source>
</evidence>
<evidence type="ECO:0000256" key="8">
    <source>
        <dbReference type="ARBA" id="ARBA00023326"/>
    </source>
</evidence>
<keyword evidence="7 9" id="KW-0326">Glycosidase</keyword>
<dbReference type="InterPro" id="IPR013319">
    <property type="entry name" value="GH11/12"/>
</dbReference>
<keyword evidence="5 9" id="KW-0378">Hydrolase</keyword>
<evidence type="ECO:0000256" key="1">
    <source>
        <dbReference type="ARBA" id="ARBA00000681"/>
    </source>
</evidence>
<dbReference type="EMBL" id="BMJO01000004">
    <property type="protein sequence ID" value="GGE58920.1"/>
    <property type="molecule type" value="Genomic_DNA"/>
</dbReference>
<gene>
    <name evidence="13" type="ORF">EV200_103439</name>
    <name evidence="12" type="ORF">GCM10011413_26770</name>
</gene>
<dbReference type="InterPro" id="IPR013320">
    <property type="entry name" value="ConA-like_dom_sf"/>
</dbReference>
<reference evidence="12" key="1">
    <citation type="journal article" date="2014" name="Int. J. Syst. Evol. Microbiol.">
        <title>Complete genome of a new Firmicutes species belonging to the dominant human colonic microbiota ('Ruminococcus bicirculans') reveals two chromosomes and a selective capacity to utilize plant glucans.</title>
        <authorList>
            <consortium name="NISC Comparative Sequencing Program"/>
            <person name="Wegmann U."/>
            <person name="Louis P."/>
            <person name="Goesmann A."/>
            <person name="Henrissat B."/>
            <person name="Duncan S.H."/>
            <person name="Flint H.J."/>
        </authorList>
    </citation>
    <scope>NUCLEOTIDE SEQUENCE</scope>
    <source>
        <strain evidence="12">CGMCC 1.15644</strain>
    </source>
</reference>
<dbReference type="PANTHER" id="PTHR46828">
    <property type="entry name" value="ENDO-1,4-BETA-XYLANASE A-RELATED"/>
    <property type="match status" value="1"/>
</dbReference>
<dbReference type="PROSITE" id="PS51761">
    <property type="entry name" value="GH11_3"/>
    <property type="match status" value="1"/>
</dbReference>
<protein>
    <recommendedName>
        <fullName evidence="3 9">endo-1,4-beta-xylanase</fullName>
        <ecNumber evidence="3 9">3.2.1.8</ecNumber>
    </recommendedName>
</protein>
<dbReference type="Gene3D" id="2.60.120.180">
    <property type="match status" value="1"/>
</dbReference>
<evidence type="ECO:0000313" key="13">
    <source>
        <dbReference type="EMBL" id="TCO27105.1"/>
    </source>
</evidence>
<keyword evidence="8 9" id="KW-0624">Polysaccharide degradation</keyword>
<dbReference type="RefSeq" id="WP_132531595.1">
    <property type="nucleotide sequence ID" value="NZ_BMJO01000004.1"/>
</dbReference>
<keyword evidence="10" id="KW-0732">Signal</keyword>
<comment type="catalytic activity">
    <reaction evidence="1 9">
        <text>Endohydrolysis of (1-&gt;4)-beta-D-xylosidic linkages in xylans.</text>
        <dbReference type="EC" id="3.2.1.8"/>
    </reaction>
</comment>
<keyword evidence="4 9" id="KW-0858">Xylan degradation</keyword>
<dbReference type="Proteomes" id="UP000622648">
    <property type="component" value="Unassembled WGS sequence"/>
</dbReference>
<reference evidence="15" key="2">
    <citation type="journal article" date="2019" name="Int. J. Syst. Evol. Microbiol.">
        <title>The Global Catalogue of Microorganisms (GCM) 10K type strain sequencing project: providing services to taxonomists for standard genome sequencing and annotation.</title>
        <authorList>
            <consortium name="The Broad Institute Genomics Platform"/>
            <consortium name="The Broad Institute Genome Sequencing Center for Infectious Disease"/>
            <person name="Wu L."/>
            <person name="Ma J."/>
        </authorList>
    </citation>
    <scope>NUCLEOTIDE SEQUENCE [LARGE SCALE GENOMIC DNA]</scope>
    <source>
        <strain evidence="15">CGMCC 1.15644</strain>
    </source>
</reference>
<evidence type="ECO:0000256" key="3">
    <source>
        <dbReference type="ARBA" id="ARBA00012590"/>
    </source>
</evidence>
<dbReference type="PANTHER" id="PTHR46828:SF2">
    <property type="entry name" value="ENDO-1,4-BETA-XYLANASE A-RELATED"/>
    <property type="match status" value="1"/>
</dbReference>
<proteinExistence type="inferred from homology"/>
<evidence type="ECO:0000313" key="12">
    <source>
        <dbReference type="EMBL" id="GGE58920.1"/>
    </source>
</evidence>
<feature type="active site" description="Proton donor" evidence="9">
    <location>
        <position position="239"/>
    </location>
</feature>
<sequence length="256" mass="27947">MKKQNSLTRVSRKVTLVAAATFMLASTAWLTGCKKDAKMEPEAVAVTATTPPSDKAVTESYQSGTHNGFFWSLWKSDGATGTVNYANGAAGNYSVNWNGFNGNFTCGKGYSVGSANYKIGYNLSAYSNSGGGTFGWYGWSRSPFYEYYVNETWGAVSPHSGTFLGTFDSDGTAYNVWTRWMTGKNIDGGDGFRQIYSSRVTKAAPGQNRVITFANHYNKWKSYGYTLGQLNIPAIMVSETWGTNTNGNINCTIWAQ</sequence>
<evidence type="ECO:0000256" key="10">
    <source>
        <dbReference type="SAM" id="SignalP"/>
    </source>
</evidence>
<feature type="domain" description="GH11" evidence="11">
    <location>
        <begin position="57"/>
        <end position="252"/>
    </location>
</feature>
<comment type="pathway">
    <text evidence="2 9">Glycan degradation; xylan degradation.</text>
</comment>
<reference evidence="12" key="4">
    <citation type="submission" date="2024-05" db="EMBL/GenBank/DDBJ databases">
        <authorList>
            <person name="Sun Q."/>
            <person name="Zhou Y."/>
        </authorList>
    </citation>
    <scope>NUCLEOTIDE SEQUENCE</scope>
    <source>
        <strain evidence="12">CGMCC 1.15644</strain>
    </source>
</reference>
<dbReference type="InterPro" id="IPR033123">
    <property type="entry name" value="GH11_dom"/>
</dbReference>
<feature type="chain" id="PRO_5020885447" description="endo-1,4-beta-xylanase" evidence="10">
    <location>
        <begin position="31"/>
        <end position="256"/>
    </location>
</feature>
<dbReference type="OrthoDB" id="9806342at2"/>
<keyword evidence="15" id="KW-1185">Reference proteome</keyword>
<dbReference type="InterPro" id="IPR001137">
    <property type="entry name" value="Glyco_hydro_11"/>
</dbReference>
<dbReference type="EC" id="3.2.1.8" evidence="3 9"/>
<comment type="similarity">
    <text evidence="9">Belongs to the glycosyl hydrolase 11 (cellulase G) family.</text>
</comment>
<evidence type="ECO:0000256" key="4">
    <source>
        <dbReference type="ARBA" id="ARBA00022651"/>
    </source>
</evidence>
<dbReference type="SUPFAM" id="SSF49899">
    <property type="entry name" value="Concanavalin A-like lectins/glucanases"/>
    <property type="match status" value="1"/>
</dbReference>
<keyword evidence="6 9" id="KW-0119">Carbohydrate metabolism</keyword>
<name>A0A4R2HG12_9SPHI</name>
<feature type="active site" description="Nucleophile" evidence="9">
    <location>
        <position position="146"/>
    </location>
</feature>
<dbReference type="GO" id="GO:0045493">
    <property type="term" value="P:xylan catabolic process"/>
    <property type="evidence" value="ECO:0007669"/>
    <property type="project" value="UniProtKB-UniRule"/>
</dbReference>
<evidence type="ECO:0000259" key="11">
    <source>
        <dbReference type="PROSITE" id="PS51761"/>
    </source>
</evidence>
<dbReference type="PROSITE" id="PS51257">
    <property type="entry name" value="PROKAR_LIPOPROTEIN"/>
    <property type="match status" value="1"/>
</dbReference>
<evidence type="ECO:0000256" key="2">
    <source>
        <dbReference type="ARBA" id="ARBA00004851"/>
    </source>
</evidence>
<dbReference type="EMBL" id="SLWO01000003">
    <property type="protein sequence ID" value="TCO27105.1"/>
    <property type="molecule type" value="Genomic_DNA"/>
</dbReference>
<evidence type="ECO:0000313" key="14">
    <source>
        <dbReference type="Proteomes" id="UP000295684"/>
    </source>
</evidence>
<dbReference type="UniPathway" id="UPA00114"/>
<evidence type="ECO:0000256" key="5">
    <source>
        <dbReference type="ARBA" id="ARBA00022801"/>
    </source>
</evidence>
<evidence type="ECO:0000313" key="15">
    <source>
        <dbReference type="Proteomes" id="UP000622648"/>
    </source>
</evidence>
<organism evidence="13 14">
    <name type="scientific">Pedobacter psychrotolerans</name>
    <dbReference type="NCBI Taxonomy" id="1843235"/>
    <lineage>
        <taxon>Bacteria</taxon>
        <taxon>Pseudomonadati</taxon>
        <taxon>Bacteroidota</taxon>
        <taxon>Sphingobacteriia</taxon>
        <taxon>Sphingobacteriales</taxon>
        <taxon>Sphingobacteriaceae</taxon>
        <taxon>Pedobacter</taxon>
    </lineage>
</organism>
<feature type="signal peptide" evidence="10">
    <location>
        <begin position="1"/>
        <end position="30"/>
    </location>
</feature>
<comment type="caution">
    <text evidence="13">The sequence shown here is derived from an EMBL/GenBank/DDBJ whole genome shotgun (WGS) entry which is preliminary data.</text>
</comment>
<accession>A0A4R2HG12</accession>
<dbReference type="GO" id="GO:0031176">
    <property type="term" value="F:endo-1,4-beta-xylanase activity"/>
    <property type="evidence" value="ECO:0007669"/>
    <property type="project" value="UniProtKB-UniRule"/>
</dbReference>
<dbReference type="Pfam" id="PF00457">
    <property type="entry name" value="Glyco_hydro_11"/>
    <property type="match status" value="1"/>
</dbReference>
<reference evidence="13 14" key="3">
    <citation type="submission" date="2019-03" db="EMBL/GenBank/DDBJ databases">
        <title>Genomic Encyclopedia of Type Strains, Phase IV (KMG-IV): sequencing the most valuable type-strain genomes for metagenomic binning, comparative biology and taxonomic classification.</title>
        <authorList>
            <person name="Goeker M."/>
        </authorList>
    </citation>
    <scope>NUCLEOTIDE SEQUENCE [LARGE SCALE GENOMIC DNA]</scope>
    <source>
        <strain evidence="13 14">DSM 103236</strain>
    </source>
</reference>